<evidence type="ECO:0000256" key="2">
    <source>
        <dbReference type="ARBA" id="ARBA00022485"/>
    </source>
</evidence>
<dbReference type="InterPro" id="IPR006638">
    <property type="entry name" value="Elp3/MiaA/NifB-like_rSAM"/>
</dbReference>
<dbReference type="PANTHER" id="PTHR43409:SF7">
    <property type="entry name" value="BLL1977 PROTEIN"/>
    <property type="match status" value="1"/>
</dbReference>
<evidence type="ECO:0000256" key="7">
    <source>
        <dbReference type="ARBA" id="ARBA00023004"/>
    </source>
</evidence>
<feature type="region of interest" description="Disordered" evidence="9">
    <location>
        <begin position="1"/>
        <end position="20"/>
    </location>
</feature>
<dbReference type="eggNOG" id="COG1032">
    <property type="taxonomic scope" value="Bacteria"/>
</dbReference>
<dbReference type="GO" id="GO:0003824">
    <property type="term" value="F:catalytic activity"/>
    <property type="evidence" value="ECO:0007669"/>
    <property type="project" value="InterPro"/>
</dbReference>
<dbReference type="STRING" id="443144.GM21_1648"/>
<organism evidence="12">
    <name type="scientific">Geobacter sp. (strain M21)</name>
    <dbReference type="NCBI Taxonomy" id="443144"/>
    <lineage>
        <taxon>Bacteria</taxon>
        <taxon>Pseudomonadati</taxon>
        <taxon>Thermodesulfobacteriota</taxon>
        <taxon>Desulfuromonadia</taxon>
        <taxon>Geobacterales</taxon>
        <taxon>Geobacteraceae</taxon>
        <taxon>Geobacter</taxon>
    </lineage>
</organism>
<dbReference type="InterPro" id="IPR020612">
    <property type="entry name" value="Methylthiotransferase_CS"/>
</dbReference>
<keyword evidence="7" id="KW-0408">Iron</keyword>
<reference evidence="12" key="1">
    <citation type="submission" date="2009-07" db="EMBL/GenBank/DDBJ databases">
        <title>Complete sequence of Geobacter sp. M21.</title>
        <authorList>
            <consortium name="US DOE Joint Genome Institute"/>
            <person name="Lucas S."/>
            <person name="Copeland A."/>
            <person name="Lapidus A."/>
            <person name="Glavina del Rio T."/>
            <person name="Dalin E."/>
            <person name="Tice H."/>
            <person name="Bruce D."/>
            <person name="Goodwin L."/>
            <person name="Pitluck S."/>
            <person name="Saunders E."/>
            <person name="Brettin T."/>
            <person name="Detter J.C."/>
            <person name="Han C."/>
            <person name="Larimer F."/>
            <person name="Land M."/>
            <person name="Hauser L."/>
            <person name="Kyrpides N."/>
            <person name="Ovchinnikova G."/>
            <person name="Lovley D."/>
        </authorList>
    </citation>
    <scope>NUCLEOTIDE SEQUENCE [LARGE SCALE GENOMIC DNA]</scope>
    <source>
        <strain evidence="12">M21</strain>
    </source>
</reference>
<dbReference type="InterPro" id="IPR034466">
    <property type="entry name" value="Methyltransferase_Class_B"/>
</dbReference>
<dbReference type="Pfam" id="PF04055">
    <property type="entry name" value="Radical_SAM"/>
    <property type="match status" value="1"/>
</dbReference>
<evidence type="ECO:0000256" key="6">
    <source>
        <dbReference type="ARBA" id="ARBA00022723"/>
    </source>
</evidence>
<keyword evidence="5" id="KW-0949">S-adenosyl-L-methionine</keyword>
<evidence type="ECO:0000256" key="3">
    <source>
        <dbReference type="ARBA" id="ARBA00022603"/>
    </source>
</evidence>
<evidence type="ECO:0000256" key="5">
    <source>
        <dbReference type="ARBA" id="ARBA00022691"/>
    </source>
</evidence>
<keyword evidence="2" id="KW-0004">4Fe-4S</keyword>
<dbReference type="Gene3D" id="3.40.50.280">
    <property type="entry name" value="Cobalamin-binding domain"/>
    <property type="match status" value="1"/>
</dbReference>
<keyword evidence="6" id="KW-0479">Metal-binding</keyword>
<evidence type="ECO:0000313" key="12">
    <source>
        <dbReference type="EMBL" id="ACT17703.1"/>
    </source>
</evidence>
<dbReference type="GO" id="GO:0046872">
    <property type="term" value="F:metal ion binding"/>
    <property type="evidence" value="ECO:0007669"/>
    <property type="project" value="UniProtKB-KW"/>
</dbReference>
<dbReference type="GO" id="GO:0051539">
    <property type="term" value="F:4 iron, 4 sulfur cluster binding"/>
    <property type="evidence" value="ECO:0007669"/>
    <property type="project" value="UniProtKB-KW"/>
</dbReference>
<comment type="cofactor">
    <cofactor evidence="1">
        <name>[4Fe-4S] cluster</name>
        <dbReference type="ChEBI" id="CHEBI:49883"/>
    </cofactor>
</comment>
<dbReference type="InterPro" id="IPR007197">
    <property type="entry name" value="rSAM"/>
</dbReference>
<dbReference type="InterPro" id="IPR051198">
    <property type="entry name" value="BchE-like"/>
</dbReference>
<dbReference type="SFLD" id="SFLDG01123">
    <property type="entry name" value="methyltransferase_(Class_B)"/>
    <property type="match status" value="1"/>
</dbReference>
<dbReference type="SUPFAM" id="SSF102114">
    <property type="entry name" value="Radical SAM enzymes"/>
    <property type="match status" value="1"/>
</dbReference>
<dbReference type="EMBL" id="CP001661">
    <property type="protein sequence ID" value="ACT17703.1"/>
    <property type="molecule type" value="Genomic_DNA"/>
</dbReference>
<dbReference type="InterPro" id="IPR058240">
    <property type="entry name" value="rSAM_sf"/>
</dbReference>
<evidence type="ECO:0000259" key="10">
    <source>
        <dbReference type="PROSITE" id="PS51332"/>
    </source>
</evidence>
<accession>C6E5U4</accession>
<dbReference type="HOGENOM" id="CLU_021572_4_3_7"/>
<dbReference type="CDD" id="cd01335">
    <property type="entry name" value="Radical_SAM"/>
    <property type="match status" value="1"/>
</dbReference>
<keyword evidence="4" id="KW-0808">Transferase</keyword>
<dbReference type="SFLD" id="SFLDG01082">
    <property type="entry name" value="B12-binding_domain_containing"/>
    <property type="match status" value="1"/>
</dbReference>
<dbReference type="PROSITE" id="PS51332">
    <property type="entry name" value="B12_BINDING"/>
    <property type="match status" value="1"/>
</dbReference>
<evidence type="ECO:0000259" key="11">
    <source>
        <dbReference type="PROSITE" id="PS51918"/>
    </source>
</evidence>
<dbReference type="InterPro" id="IPR006158">
    <property type="entry name" value="Cobalamin-bd"/>
</dbReference>
<evidence type="ECO:0000256" key="4">
    <source>
        <dbReference type="ARBA" id="ARBA00022679"/>
    </source>
</evidence>
<keyword evidence="3" id="KW-0489">Methyltransferase</keyword>
<dbReference type="PROSITE" id="PS51918">
    <property type="entry name" value="RADICAL_SAM"/>
    <property type="match status" value="1"/>
</dbReference>
<keyword evidence="8" id="KW-0411">Iron-sulfur</keyword>
<name>C6E5U4_GEOSM</name>
<proteinExistence type="predicted"/>
<dbReference type="KEGG" id="gem:GM21_1648"/>
<dbReference type="Gene3D" id="3.80.30.20">
    <property type="entry name" value="tm_1862 like domain"/>
    <property type="match status" value="1"/>
</dbReference>
<dbReference type="InterPro" id="IPR023404">
    <property type="entry name" value="rSAM_horseshoe"/>
</dbReference>
<dbReference type="PROSITE" id="PS01278">
    <property type="entry name" value="MTTASE_RADICAL"/>
    <property type="match status" value="1"/>
</dbReference>
<feature type="domain" description="Radical SAM core" evidence="11">
    <location>
        <begin position="173"/>
        <end position="408"/>
    </location>
</feature>
<dbReference type="AlphaFoldDB" id="C6E5U4"/>
<dbReference type="SFLD" id="SFLDS00029">
    <property type="entry name" value="Radical_SAM"/>
    <property type="match status" value="1"/>
</dbReference>
<evidence type="ECO:0000256" key="1">
    <source>
        <dbReference type="ARBA" id="ARBA00001966"/>
    </source>
</evidence>
<feature type="domain" description="B12-binding" evidence="10">
    <location>
        <begin position="2"/>
        <end position="143"/>
    </location>
</feature>
<evidence type="ECO:0000256" key="9">
    <source>
        <dbReference type="SAM" id="MobiDB-lite"/>
    </source>
</evidence>
<protein>
    <submittedName>
        <fullName evidence="12">Radical SAM domain protein</fullName>
    </submittedName>
</protein>
<dbReference type="SMART" id="SM00729">
    <property type="entry name" value="Elp3"/>
    <property type="match status" value="1"/>
</dbReference>
<evidence type="ECO:0000256" key="8">
    <source>
        <dbReference type="ARBA" id="ARBA00023014"/>
    </source>
</evidence>
<dbReference type="PANTHER" id="PTHR43409">
    <property type="entry name" value="ANAEROBIC MAGNESIUM-PROTOPORPHYRIN IX MONOMETHYL ESTER CYCLASE-RELATED"/>
    <property type="match status" value="1"/>
</dbReference>
<dbReference type="GO" id="GO:0031419">
    <property type="term" value="F:cobalamin binding"/>
    <property type="evidence" value="ECO:0007669"/>
    <property type="project" value="InterPro"/>
</dbReference>
<sequence length="450" mass="50210">MNILFLTSPAPERAPFSTTEKRPPLGLGYLMARARLLGHQVFFVDCYLEAAAFDAEAFFSMYRVDAVALYLNTICLTGGIDLLHAVARAREDGSFKGIILVGGPHTSVGAESIPDFVDHIVIGEGEISLFEILDGQEKGRIVQGKPWQDLDTLPFLPWDLFASLPYHKSIPWVEADNVFTMNTSRGCPFSCTFCSVKSVWGKSYRYQSAGRVLAEIRHLIEVYGVEGIYFREDHFTLNKARLLEFCRGVVSSGLQFVWACETRVDALDEESITLMASSGCKAVYLGVESGSQRMLDRLGKGIQLVEVERVLMLLKKHGIVSYCSFVAGIPGETFLDLLRTKALIRRTQPGAHAFAVYVGIPGSELYREMLISGNYEHMSDNGLLFVPGYHVKTRYFYGIPSEQLVSFRFRRLTGYDLFLLLLLAGSKGGELLRRWKRRVARLAALAVGRG</sequence>
<dbReference type="GO" id="GO:0005829">
    <property type="term" value="C:cytosol"/>
    <property type="evidence" value="ECO:0007669"/>
    <property type="project" value="TreeGrafter"/>
</dbReference>
<gene>
    <name evidence="12" type="ordered locus">GM21_1648</name>
</gene>